<reference evidence="1" key="1">
    <citation type="submission" date="2014-09" db="EMBL/GenBank/DDBJ databases">
        <authorList>
            <person name="Magalhaes I.L.F."/>
            <person name="Oliveira U."/>
            <person name="Santos F.R."/>
            <person name="Vidigal T.H.D.A."/>
            <person name="Brescovit A.D."/>
            <person name="Santos A.J."/>
        </authorList>
    </citation>
    <scope>NUCLEOTIDE SEQUENCE</scope>
    <source>
        <tissue evidence="1">Shoot tissue taken approximately 20 cm above the soil surface</tissue>
    </source>
</reference>
<proteinExistence type="predicted"/>
<dbReference type="EMBL" id="GBRH01252293">
    <property type="protein sequence ID" value="JAD45602.1"/>
    <property type="molecule type" value="Transcribed_RNA"/>
</dbReference>
<sequence length="27" mass="3046">MSCCLYILSCSDLCSSVLHLDEKRGRI</sequence>
<reference evidence="1" key="2">
    <citation type="journal article" date="2015" name="Data Brief">
        <title>Shoot transcriptome of the giant reed, Arundo donax.</title>
        <authorList>
            <person name="Barrero R.A."/>
            <person name="Guerrero F.D."/>
            <person name="Moolhuijzen P."/>
            <person name="Goolsby J.A."/>
            <person name="Tidwell J."/>
            <person name="Bellgard S.E."/>
            <person name="Bellgard M.I."/>
        </authorList>
    </citation>
    <scope>NUCLEOTIDE SEQUENCE</scope>
    <source>
        <tissue evidence="1">Shoot tissue taken approximately 20 cm above the soil surface</tissue>
    </source>
</reference>
<organism evidence="1">
    <name type="scientific">Arundo donax</name>
    <name type="common">Giant reed</name>
    <name type="synonym">Donax arundinaceus</name>
    <dbReference type="NCBI Taxonomy" id="35708"/>
    <lineage>
        <taxon>Eukaryota</taxon>
        <taxon>Viridiplantae</taxon>
        <taxon>Streptophyta</taxon>
        <taxon>Embryophyta</taxon>
        <taxon>Tracheophyta</taxon>
        <taxon>Spermatophyta</taxon>
        <taxon>Magnoliopsida</taxon>
        <taxon>Liliopsida</taxon>
        <taxon>Poales</taxon>
        <taxon>Poaceae</taxon>
        <taxon>PACMAD clade</taxon>
        <taxon>Arundinoideae</taxon>
        <taxon>Arundineae</taxon>
        <taxon>Arundo</taxon>
    </lineage>
</organism>
<evidence type="ECO:0000313" key="1">
    <source>
        <dbReference type="EMBL" id="JAD45602.1"/>
    </source>
</evidence>
<dbReference type="AlphaFoldDB" id="A0A0A9AEW4"/>
<protein>
    <submittedName>
        <fullName evidence="1">Uncharacterized protein</fullName>
    </submittedName>
</protein>
<accession>A0A0A9AEW4</accession>
<name>A0A0A9AEW4_ARUDO</name>